<keyword evidence="2" id="KW-1185">Reference proteome</keyword>
<gene>
    <name evidence="1" type="ORF">BDV39DRAFT_214460</name>
</gene>
<dbReference type="Proteomes" id="UP000325945">
    <property type="component" value="Unassembled WGS sequence"/>
</dbReference>
<dbReference type="EMBL" id="ML741786">
    <property type="protein sequence ID" value="KAE8328342.1"/>
    <property type="molecule type" value="Genomic_DNA"/>
</dbReference>
<name>A0A5N6X5X5_9EURO</name>
<organism evidence="1 2">
    <name type="scientific">Aspergillus sergii</name>
    <dbReference type="NCBI Taxonomy" id="1034303"/>
    <lineage>
        <taxon>Eukaryota</taxon>
        <taxon>Fungi</taxon>
        <taxon>Dikarya</taxon>
        <taxon>Ascomycota</taxon>
        <taxon>Pezizomycotina</taxon>
        <taxon>Eurotiomycetes</taxon>
        <taxon>Eurotiomycetidae</taxon>
        <taxon>Eurotiales</taxon>
        <taxon>Aspergillaceae</taxon>
        <taxon>Aspergillus</taxon>
        <taxon>Aspergillus subgen. Circumdati</taxon>
    </lineage>
</organism>
<proteinExistence type="predicted"/>
<dbReference type="AlphaFoldDB" id="A0A5N6X5X5"/>
<reference evidence="2" key="1">
    <citation type="submission" date="2019-04" db="EMBL/GenBank/DDBJ databases">
        <title>Friends and foes A comparative genomics studyof 23 Aspergillus species from section Flavi.</title>
        <authorList>
            <consortium name="DOE Joint Genome Institute"/>
            <person name="Kjaerbolling I."/>
            <person name="Vesth T."/>
            <person name="Frisvad J.C."/>
            <person name="Nybo J.L."/>
            <person name="Theobald S."/>
            <person name="Kildgaard S."/>
            <person name="Isbrandt T."/>
            <person name="Kuo A."/>
            <person name="Sato A."/>
            <person name="Lyhne E.K."/>
            <person name="Kogle M.E."/>
            <person name="Wiebenga A."/>
            <person name="Kun R.S."/>
            <person name="Lubbers R.J."/>
            <person name="Makela M.R."/>
            <person name="Barry K."/>
            <person name="Chovatia M."/>
            <person name="Clum A."/>
            <person name="Daum C."/>
            <person name="Haridas S."/>
            <person name="He G."/>
            <person name="LaButti K."/>
            <person name="Lipzen A."/>
            <person name="Mondo S."/>
            <person name="Riley R."/>
            <person name="Salamov A."/>
            <person name="Simmons B.A."/>
            <person name="Magnuson J.K."/>
            <person name="Henrissat B."/>
            <person name="Mortensen U.H."/>
            <person name="Larsen T.O."/>
            <person name="Devries R.P."/>
            <person name="Grigoriev I.V."/>
            <person name="Machida M."/>
            <person name="Baker S.E."/>
            <person name="Andersen M.R."/>
        </authorList>
    </citation>
    <scope>NUCLEOTIDE SEQUENCE [LARGE SCALE GENOMIC DNA]</scope>
    <source>
        <strain evidence="2">CBS 130017</strain>
    </source>
</reference>
<evidence type="ECO:0000313" key="1">
    <source>
        <dbReference type="EMBL" id="KAE8328342.1"/>
    </source>
</evidence>
<protein>
    <submittedName>
        <fullName evidence="1">Uncharacterized protein</fullName>
    </submittedName>
</protein>
<accession>A0A5N6X5X5</accession>
<evidence type="ECO:0000313" key="2">
    <source>
        <dbReference type="Proteomes" id="UP000325945"/>
    </source>
</evidence>
<sequence length="270" mass="30381">MPYYVHIAAKGALNNNDNKNNLHVLTTVSREAADYFYRQLQQHTPLRALGHTPIETTYYSPTFWSIDPTYDDTISLLTNLVSDIDQGTNGQIPEAAQNYLKGKLFIGPLTGQITINPTYVSDDNSSGNINNRCYYIRNRHVPEWWFVSPGTDEVNLSMSIRSKFCVQICPENGEPLVLVGGDVIQLMLIEPDNARRFVCVSMDDYCLMCLPSNVTPSFKFHFYELRKGWFGAFTSLSKPGSSVQWTPTDSLSMEGPGEDWVLIASEDVPC</sequence>